<sequence>MNKKLAYCLGLRIINGSIYFDKLYKKYFGLISKIIYDL</sequence>
<protein>
    <submittedName>
        <fullName evidence="1">Uncharacterized protein</fullName>
    </submittedName>
</protein>
<proteinExistence type="predicted"/>
<evidence type="ECO:0000313" key="2">
    <source>
        <dbReference type="Proteomes" id="UP000028480"/>
    </source>
</evidence>
<dbReference type="Proteomes" id="UP000028480">
    <property type="component" value="Unassembled WGS sequence"/>
</dbReference>
<reference evidence="1" key="1">
    <citation type="submission" date="2013-07" db="EMBL/GenBank/DDBJ databases">
        <title>Sub-species coevolution in mutualistic symbiosis.</title>
        <authorList>
            <person name="Murfin K."/>
            <person name="Klassen J."/>
            <person name="Lee M."/>
            <person name="Forst S."/>
            <person name="Stock P."/>
            <person name="Goodrich-Blair H."/>
        </authorList>
    </citation>
    <scope>NUCLEOTIDE SEQUENCE [LARGE SCALE GENOMIC DNA]</scope>
    <source>
        <strain evidence="1">Intermedium</strain>
    </source>
</reference>
<gene>
    <name evidence="1" type="ORF">XBI1_3080006</name>
</gene>
<comment type="caution">
    <text evidence="1">The sequence shown here is derived from an EMBL/GenBank/DDBJ whole genome shotgun (WGS) entry which is preliminary data.</text>
</comment>
<evidence type="ECO:0000313" key="1">
    <source>
        <dbReference type="EMBL" id="CDH34432.1"/>
    </source>
</evidence>
<accession>A0A077QED2</accession>
<organism evidence="1 2">
    <name type="scientific">Xenorhabdus bovienii str. Intermedium</name>
    <dbReference type="NCBI Taxonomy" id="1379677"/>
    <lineage>
        <taxon>Bacteria</taxon>
        <taxon>Pseudomonadati</taxon>
        <taxon>Pseudomonadota</taxon>
        <taxon>Gammaproteobacteria</taxon>
        <taxon>Enterobacterales</taxon>
        <taxon>Morganellaceae</taxon>
        <taxon>Xenorhabdus</taxon>
    </lineage>
</organism>
<dbReference type="HOGENOM" id="CLU_3334956_0_0_6"/>
<dbReference type="AlphaFoldDB" id="A0A077QED2"/>
<dbReference type="EMBL" id="CBTB010000233">
    <property type="protein sequence ID" value="CDH34432.1"/>
    <property type="molecule type" value="Genomic_DNA"/>
</dbReference>
<name>A0A077QED2_XENBV</name>